<accession>A0ABM9VD89</accession>
<feature type="region of interest" description="Disordered" evidence="1">
    <location>
        <begin position="1"/>
        <end position="21"/>
    </location>
</feature>
<reference evidence="2 3" key="1">
    <citation type="submission" date="2016-01" db="EMBL/GenBank/DDBJ databases">
        <authorList>
            <person name="Regsiter A."/>
            <person name="william w."/>
        </authorList>
    </citation>
    <scope>NUCLEOTIDE SEQUENCE [LARGE SCALE GENOMIC DNA]</scope>
    <source>
        <strain evidence="2 3">CFBP 6927</strain>
    </source>
</reference>
<evidence type="ECO:0000313" key="3">
    <source>
        <dbReference type="Proteomes" id="UP000191812"/>
    </source>
</evidence>
<evidence type="ECO:0000313" key="2">
    <source>
        <dbReference type="EMBL" id="CUX19637.1"/>
    </source>
</evidence>
<dbReference type="EMBL" id="FBWH01000014">
    <property type="protein sequence ID" value="CUX19637.1"/>
    <property type="molecule type" value="Genomic_DNA"/>
</dbReference>
<protein>
    <submittedName>
        <fullName evidence="2">Uncharacterized protein</fullName>
    </submittedName>
</protein>
<organism evidence="2 3">
    <name type="scientific">Agrobacterium genomosp. 13 str. CFBP 6927</name>
    <dbReference type="NCBI Taxonomy" id="1183428"/>
    <lineage>
        <taxon>Bacteria</taxon>
        <taxon>Pseudomonadati</taxon>
        <taxon>Pseudomonadota</taxon>
        <taxon>Alphaproteobacteria</taxon>
        <taxon>Hyphomicrobiales</taxon>
        <taxon>Rhizobiaceae</taxon>
        <taxon>Rhizobium/Agrobacterium group</taxon>
        <taxon>Agrobacterium</taxon>
        <taxon>Agrobacterium tumefaciens complex</taxon>
    </lineage>
</organism>
<evidence type="ECO:0000256" key="1">
    <source>
        <dbReference type="SAM" id="MobiDB-lite"/>
    </source>
</evidence>
<keyword evidence="3" id="KW-1185">Reference proteome</keyword>
<sequence length="76" mass="8265">MERAAASCFFSPPGRSPRQRDEGVRVEIFGELAPSSDPSGHLLRGEETSGGAVRVRLHCMSREALLQAARREGTNL</sequence>
<name>A0ABM9VD89_9HYPH</name>
<dbReference type="Proteomes" id="UP000191812">
    <property type="component" value="Unassembled WGS sequence"/>
</dbReference>
<proteinExistence type="predicted"/>
<gene>
    <name evidence="2" type="ORF">AGR13a_Cc210018</name>
</gene>
<comment type="caution">
    <text evidence="2">The sequence shown here is derived from an EMBL/GenBank/DDBJ whole genome shotgun (WGS) entry which is preliminary data.</text>
</comment>